<gene>
    <name evidence="2" type="ORF">TPA0910_88030</name>
</gene>
<name>A0ABQ3UFJ2_STRHY</name>
<proteinExistence type="predicted"/>
<reference evidence="2" key="1">
    <citation type="submission" date="2024-05" db="EMBL/GenBank/DDBJ databases">
        <title>Whole genome shotgun sequence of Streptomyces hygroscopicus NBRC 113678.</title>
        <authorList>
            <person name="Komaki H."/>
            <person name="Tamura T."/>
        </authorList>
    </citation>
    <scope>NUCLEOTIDE SEQUENCE</scope>
    <source>
        <strain evidence="2">N11-34</strain>
    </source>
</reference>
<organism evidence="2 3">
    <name type="scientific">Streptomyces hygroscopicus</name>
    <dbReference type="NCBI Taxonomy" id="1912"/>
    <lineage>
        <taxon>Bacteria</taxon>
        <taxon>Bacillati</taxon>
        <taxon>Actinomycetota</taxon>
        <taxon>Actinomycetes</taxon>
        <taxon>Kitasatosporales</taxon>
        <taxon>Streptomycetaceae</taxon>
        <taxon>Streptomyces</taxon>
        <taxon>Streptomyces violaceusniger group</taxon>
    </lineage>
</organism>
<dbReference type="RefSeq" id="WP_236260176.1">
    <property type="nucleotide sequence ID" value="NZ_BNEK01000008.1"/>
</dbReference>
<keyword evidence="3" id="KW-1185">Reference proteome</keyword>
<feature type="region of interest" description="Disordered" evidence="1">
    <location>
        <begin position="117"/>
        <end position="157"/>
    </location>
</feature>
<evidence type="ECO:0000313" key="2">
    <source>
        <dbReference type="EMBL" id="GHJ34370.1"/>
    </source>
</evidence>
<comment type="caution">
    <text evidence="2">The sequence shown here is derived from an EMBL/GenBank/DDBJ whole genome shotgun (WGS) entry which is preliminary data.</text>
</comment>
<dbReference type="EMBL" id="BNEK01000008">
    <property type="protein sequence ID" value="GHJ34370.1"/>
    <property type="molecule type" value="Genomic_DNA"/>
</dbReference>
<evidence type="ECO:0000313" key="3">
    <source>
        <dbReference type="Proteomes" id="UP001054854"/>
    </source>
</evidence>
<protein>
    <submittedName>
        <fullName evidence="2">Uncharacterized protein</fullName>
    </submittedName>
</protein>
<accession>A0ABQ3UFJ2</accession>
<feature type="compositionally biased region" description="Low complexity" evidence="1">
    <location>
        <begin position="117"/>
        <end position="127"/>
    </location>
</feature>
<sequence>MALNPTPIATTGATHTAQQFRMMIRDLSRANEGITEGDHLKVTALSTPGGGVQIADGSAVIIGRVSPVQGSYSAYNIGVDTSVTISPTGGTGRSDMIVLRVEDPEYEAPAIRPWIRSCSSRSSPTCPARRRPCRPATRRSRSPASTYRHRPRPSQTA</sequence>
<dbReference type="Proteomes" id="UP001054854">
    <property type="component" value="Unassembled WGS sequence"/>
</dbReference>
<feature type="compositionally biased region" description="Basic residues" evidence="1">
    <location>
        <begin position="128"/>
        <end position="157"/>
    </location>
</feature>
<evidence type="ECO:0000256" key="1">
    <source>
        <dbReference type="SAM" id="MobiDB-lite"/>
    </source>
</evidence>